<evidence type="ECO:0000313" key="5">
    <source>
        <dbReference type="Proteomes" id="UP000284472"/>
    </source>
</evidence>
<protein>
    <recommendedName>
        <fullName evidence="1">HTH cro/C1-type domain-containing protein</fullName>
    </recommendedName>
</protein>
<accession>A0A3E4V1M5</accession>
<dbReference type="Proteomes" id="UP000284472">
    <property type="component" value="Unassembled WGS sequence"/>
</dbReference>
<evidence type="ECO:0000313" key="3">
    <source>
        <dbReference type="EMBL" id="RHD02023.1"/>
    </source>
</evidence>
<dbReference type="SUPFAM" id="SSF47413">
    <property type="entry name" value="lambda repressor-like DNA-binding domains"/>
    <property type="match status" value="1"/>
</dbReference>
<evidence type="ECO:0000313" key="4">
    <source>
        <dbReference type="Proteomes" id="UP000260808"/>
    </source>
</evidence>
<comment type="caution">
    <text evidence="2">The sequence shown here is derived from an EMBL/GenBank/DDBJ whole genome shotgun (WGS) entry which is preliminary data.</text>
</comment>
<proteinExistence type="predicted"/>
<dbReference type="InterPro" id="IPR010982">
    <property type="entry name" value="Lambda_DNA-bd_dom_sf"/>
</dbReference>
<sequence length="91" mass="10206">MGRRCDIAQKGETMVCAKIKPLIAAMTASCMTPQEIAKEAGVSVNIVYRMRRGYMVKMDRFGCVCKVLGLNPENIIDYDRLASDQTEERKS</sequence>
<gene>
    <name evidence="3" type="ORF">DW812_15600</name>
    <name evidence="2" type="ORF">DXC31_12450</name>
</gene>
<reference evidence="4 5" key="1">
    <citation type="submission" date="2018-08" db="EMBL/GenBank/DDBJ databases">
        <title>A genome reference for cultivated species of the human gut microbiota.</title>
        <authorList>
            <person name="Zou Y."/>
            <person name="Xue W."/>
            <person name="Luo G."/>
        </authorList>
    </citation>
    <scope>NUCLEOTIDE SEQUENCE [LARGE SCALE GENOMIC DNA]</scope>
    <source>
        <strain evidence="3 5">AM32-6</strain>
        <strain evidence="2 4">TF01-20-2</strain>
    </source>
</reference>
<feature type="domain" description="HTH cro/C1-type" evidence="1">
    <location>
        <begin position="26"/>
        <end position="78"/>
    </location>
</feature>
<dbReference type="Pfam" id="PF13443">
    <property type="entry name" value="HTH_26"/>
    <property type="match status" value="1"/>
</dbReference>
<organism evidence="2 4">
    <name type="scientific">Mediterraneibacter gnavus</name>
    <name type="common">Ruminococcus gnavus</name>
    <dbReference type="NCBI Taxonomy" id="33038"/>
    <lineage>
        <taxon>Bacteria</taxon>
        <taxon>Bacillati</taxon>
        <taxon>Bacillota</taxon>
        <taxon>Clostridia</taxon>
        <taxon>Lachnospirales</taxon>
        <taxon>Lachnospiraceae</taxon>
        <taxon>Mediterraneibacter</taxon>
    </lineage>
</organism>
<name>A0A3E4V1M5_MEDGN</name>
<dbReference type="EMBL" id="QSIR01000032">
    <property type="protein sequence ID" value="RHD02023.1"/>
    <property type="molecule type" value="Genomic_DNA"/>
</dbReference>
<evidence type="ECO:0000313" key="2">
    <source>
        <dbReference type="EMBL" id="RGM21143.1"/>
    </source>
</evidence>
<dbReference type="EMBL" id="QSSX01000033">
    <property type="protein sequence ID" value="RGM21143.1"/>
    <property type="molecule type" value="Genomic_DNA"/>
</dbReference>
<dbReference type="GO" id="GO:0003677">
    <property type="term" value="F:DNA binding"/>
    <property type="evidence" value="ECO:0007669"/>
    <property type="project" value="InterPro"/>
</dbReference>
<evidence type="ECO:0000259" key="1">
    <source>
        <dbReference type="Pfam" id="PF13443"/>
    </source>
</evidence>
<dbReference type="InterPro" id="IPR001387">
    <property type="entry name" value="Cro/C1-type_HTH"/>
</dbReference>
<dbReference type="Proteomes" id="UP000260808">
    <property type="component" value="Unassembled WGS sequence"/>
</dbReference>
<dbReference type="AlphaFoldDB" id="A0A3E4V1M5"/>